<dbReference type="Proteomes" id="UP000053097">
    <property type="component" value="Unassembled WGS sequence"/>
</dbReference>
<dbReference type="AlphaFoldDB" id="A0A026W3G4"/>
<feature type="non-terminal residue" evidence="1">
    <location>
        <position position="1"/>
    </location>
</feature>
<accession>A0A026W3G4</accession>
<evidence type="ECO:0000313" key="2">
    <source>
        <dbReference type="Proteomes" id="UP000053097"/>
    </source>
</evidence>
<dbReference type="EMBL" id="KK107453">
    <property type="protein sequence ID" value="EZA50610.1"/>
    <property type="molecule type" value="Genomic_DNA"/>
</dbReference>
<reference evidence="1 2" key="1">
    <citation type="journal article" date="2014" name="Curr. Biol.">
        <title>The genome of the clonal raider ant Cerapachys biroi.</title>
        <authorList>
            <person name="Oxley P.R."/>
            <person name="Ji L."/>
            <person name="Fetter-Pruneda I."/>
            <person name="McKenzie S.K."/>
            <person name="Li C."/>
            <person name="Hu H."/>
            <person name="Zhang G."/>
            <person name="Kronauer D.J."/>
        </authorList>
    </citation>
    <scope>NUCLEOTIDE SEQUENCE [LARGE SCALE GENOMIC DNA]</scope>
</reference>
<organism evidence="1 2">
    <name type="scientific">Ooceraea biroi</name>
    <name type="common">Clonal raider ant</name>
    <name type="synonym">Cerapachys biroi</name>
    <dbReference type="NCBI Taxonomy" id="2015173"/>
    <lineage>
        <taxon>Eukaryota</taxon>
        <taxon>Metazoa</taxon>
        <taxon>Ecdysozoa</taxon>
        <taxon>Arthropoda</taxon>
        <taxon>Hexapoda</taxon>
        <taxon>Insecta</taxon>
        <taxon>Pterygota</taxon>
        <taxon>Neoptera</taxon>
        <taxon>Endopterygota</taxon>
        <taxon>Hymenoptera</taxon>
        <taxon>Apocrita</taxon>
        <taxon>Aculeata</taxon>
        <taxon>Formicoidea</taxon>
        <taxon>Formicidae</taxon>
        <taxon>Dorylinae</taxon>
        <taxon>Ooceraea</taxon>
    </lineage>
</organism>
<keyword evidence="2" id="KW-1185">Reference proteome</keyword>
<name>A0A026W3G4_OOCBI</name>
<evidence type="ECO:0000313" key="1">
    <source>
        <dbReference type="EMBL" id="EZA50610.1"/>
    </source>
</evidence>
<proteinExistence type="predicted"/>
<gene>
    <name evidence="1" type="ORF">X777_10961</name>
</gene>
<protein>
    <submittedName>
        <fullName evidence="1">Uncharacterized protein</fullName>
    </submittedName>
</protein>
<sequence length="112" mass="13075">KWTHGFKEADTITVLGTSRKFLNSHFVARSGLRREWFLSDATLRAVNDREMTCIITRLVLNVERHEQRGVLLINQLCRYPSRLLREGKCLSTLLAMSLREEKRRGEQYRGLG</sequence>